<evidence type="ECO:0000313" key="3">
    <source>
        <dbReference type="EMBL" id="MDT0382040.1"/>
    </source>
</evidence>
<dbReference type="SUPFAM" id="SSF89392">
    <property type="entry name" value="Prokaryotic lipoproteins and lipoprotein localization factors"/>
    <property type="match status" value="1"/>
</dbReference>
<accession>A0ABU2NYH3</accession>
<proteinExistence type="predicted"/>
<reference evidence="4" key="1">
    <citation type="submission" date="2023-07" db="EMBL/GenBank/DDBJ databases">
        <title>30 novel species of actinomycetes from the DSMZ collection.</title>
        <authorList>
            <person name="Nouioui I."/>
        </authorList>
    </citation>
    <scope>NUCLEOTIDE SEQUENCE [LARGE SCALE GENOMIC DNA]</scope>
    <source>
        <strain evidence="4">DSM 42041</strain>
    </source>
</reference>
<dbReference type="Proteomes" id="UP001183414">
    <property type="component" value="Unassembled WGS sequence"/>
</dbReference>
<name>A0ABU2NYH3_9ACTN</name>
<dbReference type="RefSeq" id="WP_311675657.1">
    <property type="nucleotide sequence ID" value="NZ_JAVREQ010000029.1"/>
</dbReference>
<dbReference type="PROSITE" id="PS51257">
    <property type="entry name" value="PROKAR_LIPOPROTEIN"/>
    <property type="match status" value="1"/>
</dbReference>
<protein>
    <recommendedName>
        <fullName evidence="5">Lipoprotein</fullName>
    </recommendedName>
</protein>
<organism evidence="3 4">
    <name type="scientific">Streptomyces hazeniae</name>
    <dbReference type="NCBI Taxonomy" id="3075538"/>
    <lineage>
        <taxon>Bacteria</taxon>
        <taxon>Bacillati</taxon>
        <taxon>Actinomycetota</taxon>
        <taxon>Actinomycetes</taxon>
        <taxon>Kitasatosporales</taxon>
        <taxon>Streptomycetaceae</taxon>
        <taxon>Streptomyces</taxon>
    </lineage>
</organism>
<keyword evidence="4" id="KW-1185">Reference proteome</keyword>
<evidence type="ECO:0000256" key="1">
    <source>
        <dbReference type="SAM" id="MobiDB-lite"/>
    </source>
</evidence>
<feature type="region of interest" description="Disordered" evidence="1">
    <location>
        <begin position="25"/>
        <end position="48"/>
    </location>
</feature>
<feature type="compositionally biased region" description="Basic and acidic residues" evidence="1">
    <location>
        <begin position="27"/>
        <end position="40"/>
    </location>
</feature>
<evidence type="ECO:0000256" key="2">
    <source>
        <dbReference type="SAM" id="SignalP"/>
    </source>
</evidence>
<gene>
    <name evidence="3" type="ORF">RM572_25070</name>
</gene>
<sequence length="311" mass="32797">MRAFRKAVLATVSVAMAATLTACTGGEKSDDAGKAGEEKVSQQTDSRSAIAVMTASTRKTSEAKSAKVSMEMTLPGQAGGTMEMNGVMGWDPYAMDMTMTGGELAGAGGAGGSRVIWLDDAMYMDMGEAAAADMEGKRWMKIDLGAVAESAEDPEMAEAMTSGLDNLGQSPAQQMGMLLDSPNVKFAGEEKIDGVATRHYTGSLTIEEALKANKSLEVLEEKEREQLLDQLEASGIEEYRIEAWVNEEDLPVRIDVGMETPEGTVDMTQKMSDFGADVSVDAPPASETIDLMKMLEELQGAGSTAGAGTGM</sequence>
<feature type="chain" id="PRO_5045803751" description="Lipoprotein" evidence="2">
    <location>
        <begin position="18"/>
        <end position="311"/>
    </location>
</feature>
<evidence type="ECO:0000313" key="4">
    <source>
        <dbReference type="Proteomes" id="UP001183414"/>
    </source>
</evidence>
<comment type="caution">
    <text evidence="3">The sequence shown here is derived from an EMBL/GenBank/DDBJ whole genome shotgun (WGS) entry which is preliminary data.</text>
</comment>
<dbReference type="EMBL" id="JAVREQ010000029">
    <property type="protein sequence ID" value="MDT0382040.1"/>
    <property type="molecule type" value="Genomic_DNA"/>
</dbReference>
<evidence type="ECO:0008006" key="5">
    <source>
        <dbReference type="Google" id="ProtNLM"/>
    </source>
</evidence>
<feature type="signal peptide" evidence="2">
    <location>
        <begin position="1"/>
        <end position="17"/>
    </location>
</feature>
<keyword evidence="2" id="KW-0732">Signal</keyword>
<dbReference type="Gene3D" id="2.50.20.20">
    <property type="match status" value="1"/>
</dbReference>
<dbReference type="InterPro" id="IPR029046">
    <property type="entry name" value="LolA/LolB/LppX"/>
</dbReference>